<evidence type="ECO:0000256" key="4">
    <source>
        <dbReference type="ARBA" id="ARBA00022827"/>
    </source>
</evidence>
<dbReference type="Pfam" id="PF02770">
    <property type="entry name" value="Acyl-CoA_dh_M"/>
    <property type="match status" value="1"/>
</dbReference>
<sequence>MLTAEPIMASYCTSEPDAGSDVAGLKTRFTKHGDDYVLNGQKCWITNASYARYYVIFATSNPELRHKGIAAFIVDRDTPGVRVGKKEDKLGQRASDTAQVFLDDVKVPKANLLAPEGQGFKLAMETFNQTRPDIGAAATGLMRRCVDECVAYAKERKTFGQPIGNHQLIQWMLAEMAIRVEGTRLLYQKAAWNLDHGVRDPIVSSFAKAYGADSAMQTAVDAVQVFGGNGYVKEYPVEKMMRDAKVLQIYEGTSQIQRLVIARQLLA</sequence>
<evidence type="ECO:0000313" key="9">
    <source>
        <dbReference type="Proteomes" id="UP001217485"/>
    </source>
</evidence>
<reference evidence="8 9" key="1">
    <citation type="submission" date="2023-01" db="EMBL/GenBank/DDBJ databases">
        <title>Minimal conservation of predation-associated metabolite biosynthetic gene clusters underscores biosynthetic potential of Myxococcota including descriptions for ten novel species: Archangium lansinium sp. nov., Myxococcus landrumus sp. nov., Nannocystis bai.</title>
        <authorList>
            <person name="Ahearne A."/>
            <person name="Stevens C."/>
            <person name="Dowd S."/>
        </authorList>
    </citation>
    <scope>NUCLEOTIDE SEQUENCE [LARGE SCALE GENOMIC DNA]</scope>
    <source>
        <strain evidence="8 9">WIWO2</strain>
    </source>
</reference>
<dbReference type="InterPro" id="IPR009100">
    <property type="entry name" value="AcylCoA_DH/oxidase_NM_dom_sf"/>
</dbReference>
<dbReference type="Gene3D" id="1.20.140.10">
    <property type="entry name" value="Butyryl-CoA Dehydrogenase, subunit A, domain 3"/>
    <property type="match status" value="1"/>
</dbReference>
<evidence type="ECO:0000256" key="1">
    <source>
        <dbReference type="ARBA" id="ARBA00001974"/>
    </source>
</evidence>
<evidence type="ECO:0000256" key="2">
    <source>
        <dbReference type="ARBA" id="ARBA00009347"/>
    </source>
</evidence>
<organism evidence="8 9">
    <name type="scientific">Sorangium atrum</name>
    <dbReference type="NCBI Taxonomy" id="2995308"/>
    <lineage>
        <taxon>Bacteria</taxon>
        <taxon>Pseudomonadati</taxon>
        <taxon>Myxococcota</taxon>
        <taxon>Polyangia</taxon>
        <taxon>Polyangiales</taxon>
        <taxon>Polyangiaceae</taxon>
        <taxon>Sorangium</taxon>
    </lineage>
</organism>
<keyword evidence="9" id="KW-1185">Reference proteome</keyword>
<keyword evidence="4 5" id="KW-0274">FAD</keyword>
<evidence type="ECO:0000313" key="8">
    <source>
        <dbReference type="EMBL" id="MDC0681006.1"/>
    </source>
</evidence>
<dbReference type="SUPFAM" id="SSF47203">
    <property type="entry name" value="Acyl-CoA dehydrogenase C-terminal domain-like"/>
    <property type="match status" value="1"/>
</dbReference>
<proteinExistence type="inferred from homology"/>
<gene>
    <name evidence="8" type="ORF">POL72_24930</name>
</gene>
<dbReference type="EMBL" id="JAQNDK010000003">
    <property type="protein sequence ID" value="MDC0681006.1"/>
    <property type="molecule type" value="Genomic_DNA"/>
</dbReference>
<dbReference type="RefSeq" id="WP_272098059.1">
    <property type="nucleotide sequence ID" value="NZ_JAQNDK010000003.1"/>
</dbReference>
<accession>A0ABT5C744</accession>
<evidence type="ECO:0000256" key="5">
    <source>
        <dbReference type="RuleBase" id="RU362125"/>
    </source>
</evidence>
<dbReference type="InterPro" id="IPR006091">
    <property type="entry name" value="Acyl-CoA_Oxase/DH_mid-dom"/>
</dbReference>
<dbReference type="Pfam" id="PF00441">
    <property type="entry name" value="Acyl-CoA_dh_1"/>
    <property type="match status" value="1"/>
</dbReference>
<dbReference type="PANTHER" id="PTHR43884">
    <property type="entry name" value="ACYL-COA DEHYDROGENASE"/>
    <property type="match status" value="1"/>
</dbReference>
<dbReference type="InterPro" id="IPR046373">
    <property type="entry name" value="Acyl-CoA_Oxase/DH_mid-dom_sf"/>
</dbReference>
<protein>
    <submittedName>
        <fullName evidence="8">Acyl-CoA dehydrogenase family protein</fullName>
    </submittedName>
</protein>
<evidence type="ECO:0000256" key="3">
    <source>
        <dbReference type="ARBA" id="ARBA00022630"/>
    </source>
</evidence>
<dbReference type="Proteomes" id="UP001217485">
    <property type="component" value="Unassembled WGS sequence"/>
</dbReference>
<dbReference type="InterPro" id="IPR036250">
    <property type="entry name" value="AcylCo_DH-like_C"/>
</dbReference>
<evidence type="ECO:0000259" key="6">
    <source>
        <dbReference type="Pfam" id="PF00441"/>
    </source>
</evidence>
<keyword evidence="5" id="KW-0560">Oxidoreductase</keyword>
<comment type="similarity">
    <text evidence="2 5">Belongs to the acyl-CoA dehydrogenase family.</text>
</comment>
<dbReference type="PANTHER" id="PTHR43884:SF12">
    <property type="entry name" value="ISOVALERYL-COA DEHYDROGENASE, MITOCHONDRIAL-RELATED"/>
    <property type="match status" value="1"/>
</dbReference>
<feature type="domain" description="Acyl-CoA oxidase/dehydrogenase middle" evidence="7">
    <location>
        <begin position="11"/>
        <end position="105"/>
    </location>
</feature>
<dbReference type="InterPro" id="IPR009075">
    <property type="entry name" value="AcylCo_DH/oxidase_C"/>
</dbReference>
<feature type="domain" description="Acyl-CoA dehydrogenase/oxidase C-terminal" evidence="6">
    <location>
        <begin position="117"/>
        <end position="266"/>
    </location>
</feature>
<keyword evidence="3 5" id="KW-0285">Flavoprotein</keyword>
<name>A0ABT5C744_9BACT</name>
<dbReference type="InterPro" id="IPR006089">
    <property type="entry name" value="Acyl-CoA_DH_CS"/>
</dbReference>
<dbReference type="Gene3D" id="2.40.110.10">
    <property type="entry name" value="Butyryl-CoA Dehydrogenase, subunit A, domain 2"/>
    <property type="match status" value="1"/>
</dbReference>
<dbReference type="PROSITE" id="PS00073">
    <property type="entry name" value="ACYL_COA_DH_2"/>
    <property type="match status" value="1"/>
</dbReference>
<evidence type="ECO:0000259" key="7">
    <source>
        <dbReference type="Pfam" id="PF02770"/>
    </source>
</evidence>
<dbReference type="SUPFAM" id="SSF56645">
    <property type="entry name" value="Acyl-CoA dehydrogenase NM domain-like"/>
    <property type="match status" value="1"/>
</dbReference>
<comment type="caution">
    <text evidence="8">The sequence shown here is derived from an EMBL/GenBank/DDBJ whole genome shotgun (WGS) entry which is preliminary data.</text>
</comment>
<comment type="cofactor">
    <cofactor evidence="1 5">
        <name>FAD</name>
        <dbReference type="ChEBI" id="CHEBI:57692"/>
    </cofactor>
</comment>